<dbReference type="PANTHER" id="PTHR32305:SF15">
    <property type="entry name" value="PROTEIN RHSA-RELATED"/>
    <property type="match status" value="1"/>
</dbReference>
<comment type="caution">
    <text evidence="1">The sequence shown here is derived from an EMBL/GenBank/DDBJ whole genome shotgun (WGS) entry which is preliminary data.</text>
</comment>
<dbReference type="NCBIfam" id="TIGR03696">
    <property type="entry name" value="Rhs_assc_core"/>
    <property type="match status" value="1"/>
</dbReference>
<reference evidence="1 2" key="1">
    <citation type="submission" date="2018-02" db="EMBL/GenBank/DDBJ databases">
        <title>Solimicrobium silvestre gen. nov., sp. nov., isolated from alpine forest soil.</title>
        <authorList>
            <person name="Margesin R."/>
            <person name="Albuquerque L."/>
            <person name="Zhang D.-C."/>
            <person name="Froufe H.J.C."/>
            <person name="Severino R."/>
            <person name="Roxo I."/>
            <person name="Egas C."/>
            <person name="Da Costa M.S."/>
        </authorList>
    </citation>
    <scope>NUCLEOTIDE SEQUENCE [LARGE SCALE GENOMIC DNA]</scope>
    <source>
        <strain evidence="1 2">S20-91</strain>
    </source>
</reference>
<dbReference type="AlphaFoldDB" id="A0A2S9GS64"/>
<accession>A0A2S9GS64</accession>
<evidence type="ECO:0000313" key="1">
    <source>
        <dbReference type="EMBL" id="PRC90564.1"/>
    </source>
</evidence>
<dbReference type="PRINTS" id="PR00394">
    <property type="entry name" value="RHSPROTEIN"/>
</dbReference>
<evidence type="ECO:0000313" key="2">
    <source>
        <dbReference type="Proteomes" id="UP000237839"/>
    </source>
</evidence>
<dbReference type="EMBL" id="PUGF01000056">
    <property type="protein sequence ID" value="PRC90564.1"/>
    <property type="molecule type" value="Genomic_DNA"/>
</dbReference>
<gene>
    <name evidence="1" type="ORF">S2091_4731</name>
</gene>
<organism evidence="1 2">
    <name type="scientific">Solimicrobium silvestre</name>
    <dbReference type="NCBI Taxonomy" id="2099400"/>
    <lineage>
        <taxon>Bacteria</taxon>
        <taxon>Pseudomonadati</taxon>
        <taxon>Pseudomonadota</taxon>
        <taxon>Betaproteobacteria</taxon>
        <taxon>Burkholderiales</taxon>
        <taxon>Oxalobacteraceae</taxon>
        <taxon>Solimicrobium</taxon>
    </lineage>
</organism>
<dbReference type="RefSeq" id="WP_207769801.1">
    <property type="nucleotide sequence ID" value="NZ_PUGF01000056.1"/>
</dbReference>
<keyword evidence="2" id="KW-1185">Reference proteome</keyword>
<dbReference type="Gene3D" id="2.180.10.10">
    <property type="entry name" value="RHS repeat-associated core"/>
    <property type="match status" value="1"/>
</dbReference>
<sequence>MYGKSASGSSLDAETNLHYNYYRDYDPSTGRYVESDPIGLGGGISTYGYVSANPFSYVDPTGLVEVPGYIPNSKIVSFVREKAAELNLELSKCSDKDILDFVKYIPKSVADDINKSWDKRPTKGIFGGSPTPEQSRINREEYLKERAMIDHAMTDFLQSKKSRGEPCGCKLGGM</sequence>
<name>A0A2S9GS64_9BURK</name>
<proteinExistence type="predicted"/>
<dbReference type="PANTHER" id="PTHR32305">
    <property type="match status" value="1"/>
</dbReference>
<protein>
    <submittedName>
        <fullName evidence="1">RHS repeat-associated core domain</fullName>
    </submittedName>
</protein>
<dbReference type="InterPro" id="IPR050708">
    <property type="entry name" value="T6SS_VgrG/RHS"/>
</dbReference>
<dbReference type="Proteomes" id="UP000237839">
    <property type="component" value="Unassembled WGS sequence"/>
</dbReference>
<dbReference type="InterPro" id="IPR022385">
    <property type="entry name" value="Rhs_assc_core"/>
</dbReference>